<dbReference type="Proteomes" id="UP000610456">
    <property type="component" value="Unassembled WGS sequence"/>
</dbReference>
<reference evidence="1" key="2">
    <citation type="submission" date="2020-09" db="EMBL/GenBank/DDBJ databases">
        <authorList>
            <person name="Sun Q."/>
            <person name="Kim S."/>
        </authorList>
    </citation>
    <scope>NUCLEOTIDE SEQUENCE</scope>
    <source>
        <strain evidence="1">KCTC 12719</strain>
    </source>
</reference>
<accession>A0A918SLF2</accession>
<keyword evidence="2" id="KW-1185">Reference proteome</keyword>
<sequence>MKYLFIVFLFLLSFQQQTEAQEKITGSIAGWQQGEAKIMFIDMFSGCMRELGSIDAEGNFEIPLEKDFFTSVKAAMQKEQEKAAENGTISLKDLQGTFSCDKGKPEYINPETKLTSLPQHLMVARVKGEKELLGMLSPVSNPVIAKWLLSYKQENTGKGKYFEWVYLEDEAAVKGSCYSHGFTNNDVIEQHHEFDMDLKKGWNMVQHEILEIFEDEQGKIIPEQIEITTITEVPEDVQWIFVPSKKK</sequence>
<organism evidence="1 2">
    <name type="scientific">Salinimicrobium marinum</name>
    <dbReference type="NCBI Taxonomy" id="680283"/>
    <lineage>
        <taxon>Bacteria</taxon>
        <taxon>Pseudomonadati</taxon>
        <taxon>Bacteroidota</taxon>
        <taxon>Flavobacteriia</taxon>
        <taxon>Flavobacteriales</taxon>
        <taxon>Flavobacteriaceae</taxon>
        <taxon>Salinimicrobium</taxon>
    </lineage>
</organism>
<protein>
    <submittedName>
        <fullName evidence="1">Uncharacterized protein</fullName>
    </submittedName>
</protein>
<gene>
    <name evidence="1" type="ORF">GCM10007103_31640</name>
</gene>
<comment type="caution">
    <text evidence="1">The sequence shown here is derived from an EMBL/GenBank/DDBJ whole genome shotgun (WGS) entry which is preliminary data.</text>
</comment>
<proteinExistence type="predicted"/>
<evidence type="ECO:0000313" key="2">
    <source>
        <dbReference type="Proteomes" id="UP000610456"/>
    </source>
</evidence>
<dbReference type="AlphaFoldDB" id="A0A918SLF2"/>
<evidence type="ECO:0000313" key="1">
    <source>
        <dbReference type="EMBL" id="GHA48432.1"/>
    </source>
</evidence>
<dbReference type="EMBL" id="BMXB01000019">
    <property type="protein sequence ID" value="GHA48432.1"/>
    <property type="molecule type" value="Genomic_DNA"/>
</dbReference>
<dbReference type="RefSeq" id="WP_189605861.1">
    <property type="nucleotide sequence ID" value="NZ_BMXB01000019.1"/>
</dbReference>
<name>A0A918SLF2_9FLAO</name>
<reference evidence="1" key="1">
    <citation type="journal article" date="2014" name="Int. J. Syst. Evol. Microbiol.">
        <title>Complete genome sequence of Corynebacterium casei LMG S-19264T (=DSM 44701T), isolated from a smear-ripened cheese.</title>
        <authorList>
            <consortium name="US DOE Joint Genome Institute (JGI-PGF)"/>
            <person name="Walter F."/>
            <person name="Albersmeier A."/>
            <person name="Kalinowski J."/>
            <person name="Ruckert C."/>
        </authorList>
    </citation>
    <scope>NUCLEOTIDE SEQUENCE</scope>
    <source>
        <strain evidence="1">KCTC 12719</strain>
    </source>
</reference>